<dbReference type="InterPro" id="IPR020806">
    <property type="entry name" value="PKS_PP-bd"/>
</dbReference>
<dbReference type="SMART" id="SM00825">
    <property type="entry name" value="PKS_KS"/>
    <property type="match status" value="2"/>
</dbReference>
<feature type="active site" description="Proton acceptor; for dehydratase activity" evidence="10">
    <location>
        <position position="2503"/>
    </location>
</feature>
<dbReference type="PROSITE" id="PS00606">
    <property type="entry name" value="KS3_1"/>
    <property type="match status" value="2"/>
</dbReference>
<keyword evidence="6" id="KW-0677">Repeat</keyword>
<dbReference type="SMART" id="SM00822">
    <property type="entry name" value="PKS_KR"/>
    <property type="match status" value="2"/>
</dbReference>
<keyword evidence="4" id="KW-0597">Phosphoprotein</keyword>
<evidence type="ECO:0000313" key="16">
    <source>
        <dbReference type="EMBL" id="XDQ82347.1"/>
    </source>
</evidence>
<protein>
    <submittedName>
        <fullName evidence="16">Type I polyketide synthase</fullName>
    </submittedName>
</protein>
<dbReference type="InterPro" id="IPR049900">
    <property type="entry name" value="PKS_mFAS_DH"/>
</dbReference>
<dbReference type="PANTHER" id="PTHR43775">
    <property type="entry name" value="FATTY ACID SYNTHASE"/>
    <property type="match status" value="1"/>
</dbReference>
<evidence type="ECO:0000256" key="5">
    <source>
        <dbReference type="ARBA" id="ARBA00022679"/>
    </source>
</evidence>
<dbReference type="InterPro" id="IPR006162">
    <property type="entry name" value="Ppantetheine_attach_site"/>
</dbReference>
<dbReference type="InterPro" id="IPR013968">
    <property type="entry name" value="PKS_KR"/>
</dbReference>
<dbReference type="Gene3D" id="3.10.129.110">
    <property type="entry name" value="Polyketide synthase dehydratase"/>
    <property type="match status" value="1"/>
</dbReference>
<keyword evidence="7" id="KW-0045">Antibiotic biosynthesis</keyword>
<dbReference type="Pfam" id="PF21089">
    <property type="entry name" value="PKS_DH_N"/>
    <property type="match status" value="1"/>
</dbReference>
<dbReference type="InterPro" id="IPR049552">
    <property type="entry name" value="PKS_DH_N"/>
</dbReference>
<feature type="domain" description="Carrier" evidence="13">
    <location>
        <begin position="3242"/>
        <end position="3317"/>
    </location>
</feature>
<dbReference type="InterPro" id="IPR020841">
    <property type="entry name" value="PKS_Beta-ketoAc_synthase_dom"/>
</dbReference>
<evidence type="ECO:0000256" key="12">
    <source>
        <dbReference type="SAM" id="MobiDB-lite"/>
    </source>
</evidence>
<dbReference type="SUPFAM" id="SSF53901">
    <property type="entry name" value="Thiolase-like"/>
    <property type="match status" value="2"/>
</dbReference>
<dbReference type="SMART" id="SM01294">
    <property type="entry name" value="PKS_PP_betabranch"/>
    <property type="match status" value="2"/>
</dbReference>
<dbReference type="InterPro" id="IPR016036">
    <property type="entry name" value="Malonyl_transacylase_ACP-bd"/>
</dbReference>
<dbReference type="FunFam" id="3.40.366.10:FF:000002">
    <property type="entry name" value="Probable polyketide synthase 2"/>
    <property type="match status" value="2"/>
</dbReference>
<dbReference type="Gene3D" id="3.40.47.10">
    <property type="match status" value="2"/>
</dbReference>
<dbReference type="InterPro" id="IPR050091">
    <property type="entry name" value="PKS_NRPS_Biosynth_Enz"/>
</dbReference>
<dbReference type="GO" id="GO:0031177">
    <property type="term" value="F:phosphopantetheine binding"/>
    <property type="evidence" value="ECO:0007669"/>
    <property type="project" value="InterPro"/>
</dbReference>
<dbReference type="InterPro" id="IPR016035">
    <property type="entry name" value="Acyl_Trfase/lysoPLipase"/>
</dbReference>
<dbReference type="SUPFAM" id="SSF52151">
    <property type="entry name" value="FabD/lysophospholipase-like"/>
    <property type="match status" value="2"/>
</dbReference>
<keyword evidence="11" id="KW-0175">Coiled coil</keyword>
<dbReference type="CDD" id="cd08956">
    <property type="entry name" value="KR_3_FAS_SDR_x"/>
    <property type="match status" value="1"/>
</dbReference>
<evidence type="ECO:0000256" key="4">
    <source>
        <dbReference type="ARBA" id="ARBA00022553"/>
    </source>
</evidence>
<feature type="domain" description="Ketosynthase family 3 (KS3)" evidence="14">
    <location>
        <begin position="1585"/>
        <end position="2006"/>
    </location>
</feature>
<dbReference type="Pfam" id="PF08659">
    <property type="entry name" value="KR"/>
    <property type="match status" value="2"/>
</dbReference>
<dbReference type="InterPro" id="IPR016039">
    <property type="entry name" value="Thiolase-like"/>
</dbReference>
<dbReference type="FunFam" id="1.10.1200.10:FF:000007">
    <property type="entry name" value="Probable polyketide synthase pks17"/>
    <property type="match status" value="2"/>
</dbReference>
<keyword evidence="5" id="KW-0808">Transferase</keyword>
<dbReference type="InterPro" id="IPR049551">
    <property type="entry name" value="PKS_DH_C"/>
</dbReference>
<feature type="coiled-coil region" evidence="11">
    <location>
        <begin position="1"/>
        <end position="31"/>
    </location>
</feature>
<dbReference type="Pfam" id="PF02801">
    <property type="entry name" value="Ketoacyl-synt_C"/>
    <property type="match status" value="2"/>
</dbReference>
<dbReference type="InterPro" id="IPR036736">
    <property type="entry name" value="ACP-like_sf"/>
</dbReference>
<dbReference type="PROSITE" id="PS52019">
    <property type="entry name" value="PKS_MFAS_DH"/>
    <property type="match status" value="1"/>
</dbReference>
<dbReference type="InterPro" id="IPR001227">
    <property type="entry name" value="Ac_transferase_dom_sf"/>
</dbReference>
<evidence type="ECO:0000256" key="8">
    <source>
        <dbReference type="ARBA" id="ARBA00023268"/>
    </source>
</evidence>
<dbReference type="InterPro" id="IPR057326">
    <property type="entry name" value="KR_dom"/>
</dbReference>
<dbReference type="Pfam" id="PF00550">
    <property type="entry name" value="PP-binding"/>
    <property type="match status" value="2"/>
</dbReference>
<dbReference type="Pfam" id="PF00109">
    <property type="entry name" value="ketoacyl-synt"/>
    <property type="match status" value="2"/>
</dbReference>
<evidence type="ECO:0000256" key="11">
    <source>
        <dbReference type="SAM" id="Coils"/>
    </source>
</evidence>
<dbReference type="Pfam" id="PF22953">
    <property type="entry name" value="SpnB_Rossmann"/>
    <property type="match status" value="1"/>
</dbReference>
<dbReference type="InterPro" id="IPR015083">
    <property type="entry name" value="NorB/c/GfsB-D-like_docking"/>
</dbReference>
<dbReference type="PROSITE" id="PS50075">
    <property type="entry name" value="CARRIER"/>
    <property type="match status" value="2"/>
</dbReference>
<keyword evidence="9" id="KW-0012">Acyltransferase</keyword>
<dbReference type="GO" id="GO:0033068">
    <property type="term" value="P:macrolide biosynthetic process"/>
    <property type="evidence" value="ECO:0007669"/>
    <property type="project" value="UniProtKB-ARBA"/>
</dbReference>
<organism evidence="16">
    <name type="scientific">Streptomyces sp. Y1</name>
    <dbReference type="NCBI Taxonomy" id="3238634"/>
    <lineage>
        <taxon>Bacteria</taxon>
        <taxon>Bacillati</taxon>
        <taxon>Actinomycetota</taxon>
        <taxon>Actinomycetes</taxon>
        <taxon>Kitasatosporales</taxon>
        <taxon>Streptomycetaceae</taxon>
        <taxon>Streptomyces</taxon>
    </lineage>
</organism>
<evidence type="ECO:0000256" key="6">
    <source>
        <dbReference type="ARBA" id="ARBA00022737"/>
    </source>
</evidence>
<dbReference type="Pfam" id="PF22336">
    <property type="entry name" value="RhiE-like_linker"/>
    <property type="match status" value="1"/>
</dbReference>
<dbReference type="InterPro" id="IPR020807">
    <property type="entry name" value="PKS_DH"/>
</dbReference>
<dbReference type="PROSITE" id="PS00012">
    <property type="entry name" value="PHOSPHOPANTETHEINE"/>
    <property type="match status" value="2"/>
</dbReference>
<dbReference type="InterPro" id="IPR018201">
    <property type="entry name" value="Ketoacyl_synth_AS"/>
</dbReference>
<dbReference type="InterPro" id="IPR014043">
    <property type="entry name" value="Acyl_transferase_dom"/>
</dbReference>
<name>A0AB39TT37_9ACTN</name>
<sequence>MTTSEEVVKALRASLKEAEQLRQQNRRLTAAASEPIAIVGMACRYPGGVASPEDLWQLVATGTDAISAFPEDRGWDVEGLYDPDPDATGRTYTRSGGFLHDAPLFDPDFFGISPREAVAMHPQQRLLLEASWEAFERAGIDPSSMRGTRTGVFAGVMHQDYAARLREAPEDLEGYLMTGSLGSVVSGRVAYTLGLEGPAVTVDTACSSSLVALHQAAQSLRSGECTLALVGGVTVMTGPGGFVEFSRQRALSPDGRCRAFAAAADGTGWAEGVGVLLVEKLSDARRNGHRVLAVVRGSAVNQDGSSSGFSAPNGPAQQRAIREALKNARLTAEQVDAVEAHGTGTKLGDPIEAQALLATYGKQRDAERPLWLGSLKSNIGHAQAAAGVGGVIKMVMALRHGVLPRTLHVDEPTPHVDWSGGGVRLLTEERAWPAGEHVRRAAVSSFGISGTNAHVILEEAPPVEEPAEEAAEVVAPPSPVVPWVLSARDDEALRTQAGQLAAFLRADPDADLRAIGHTLLTGRASLERRAVVLGQTRGELLTGLTALTEGVAAPELVTGGGTFERPVFVFPGQGSQWLGMGAELLDTSEVFAASIAACEAALAPHVDWSLTDVLRGNGDLARVDVVQPALFAMMVSLAAVWKSLGVEPAAVIGHSQGEIAAATVAGALSLADGARIAALRSQAITAIAGHGGMVSVPLPRERAEELLGGWDGRVFVAAVNGPSATVVAGDRDALDELLAHCEQSEIRARRIDVDYASHTPHVEAIEERLATALAGITPQRADVPFYSTVTGGLLDTTALDSGYWYTNLRQTVRFTDAVRAAQADGHEVFVESSPHPVLTTAVEETLDAAEAPVVTGTLRRTEGHWTRLLTSAAHLHAHGVPVDWTAFLPAGDHADLPTYPFRHQHLWIREAAPDAPGTAATDAPEAGFWQAVEEQDVAAVAAALRVEDEERRRSLDALLPVLSSWRRESRERSTVDDWRYRIAWKPLADRPAAALTGTWLVVVPAGRTEDRWVAEAVRALDGHGARTVLLETTGADADRAVLAERLRPLVDGTDLAGVLSFLALDDKRLDGHRSLTACVGLTLVLVQAMGDLGLRTPLWCATHRAVATGPSDAPADQVQAQLWGLGRVVALEQPHLWGGLVDLPAEPDARALGRLAGVLAGAGDEDQVAVRPAGLFARRMVHAPLGGARPVRDWRPGGTVIVTGGTGSLGPRLARWLAERGAEHLVLASRSGPDAPGAADLAAELTATGVEVTLAACDVADRDAVAALLDGLRAEGRTVRAVVHTAAFIELLPVDGTPLESLDQVLAAKVDGTRHLAELLDPEALDAFVLFSSIAGFWGSGDHAAYAAANAALDALAEAGRARGLPMTSVAWGVWEDAVNTWKNLGDQDVERTRRKVQAQGLPLMRAELAVAALQQSLDHDDTFVAIADIDWARFVPLFTALRPSPLLTDLPEARAVLAAPEAGAGAPGAGNDSELRRALVELSEADQLRTLTELVSAHAAAVLGRTGAEAIKPERAFKELGFESLTAVELRNRLNAATGLRLPATLVFDYPTPAALAAELRREVLELAAAAAPVEQAPGGAGADEPIAIVGMACRLPGGVTTPEELWRLLAADGDAVSGFPPERGWDLSGIHGPGGRVREGGFVADVDRFDAAFFGISPREALAMDPQQRQLLETSWEAFERAGIDLTTLRGSRTGTFVGAMDQGYGVTSADAPSAIGDYVITGRVTSVLSGRVAYAFGLEGPAITVDTACSSSLVALHLAVRSLRGGECTMALAGGSVVMPVPDSFIGFDRMGALSESGRCKAFSDDADGFGLSEGTGVVLLERLSDAQRHGHPVLAVIRGSALNQDGASNGLAAPNGPSQQRVIRAALADARLTADQIDAVEAHGTGTRLGDPIEAQALLATYGKQRDTERPLWLGALKSNIGHTQATSGVAGVIKMVLALRNEALPRTLHVTEPTTHVDWSGGGVALLTEPREWPREAGRPRRAGVSAFGISGTNAHLILEEAPDAAAAAEEAVAVDSPSPVVPWVLSARDERALRAQSGQLAAFLREHPEADLRAVGHTLLAGRAALEHRAVVLGQGREELLNGLAGLAEGAAKPAVTTGEGGYGRPVFVFPGQGSQWLGMGAELLDTSEVFARSIADCEAALAPYVDWSLTEVLRGGGDLHRVDVVQPALFAMMVSLAAVWKSLGVEPAAVIGHSQGEIAAATVAGALSLADGARIAALRSQAITAIAGQGGMVSLPLAHEEAAELLTRWEGRISVAALNGPTATVVAGDVDALEELLALYHDQEVRARRIDVDYASHSPHVEAIEARLAEALAGITPRSADVPFYSTVTGALLDTVALDAGYWYTNLRQTVRFTDAVRAARADGLDVFVESSPHPVLTPAIEQAFDDAPALVTGTLRRTEGGWTRLLTSAAHLHTHGLPVDWAPLLPAGAHPELPTYPFQRERFWLAPAATGDPRTAGLDAADHPLLSAALPLPEDDGVLLTGRLATATHPWLADHAVWGTVLVPGTGLVELALQAGRQLDCHHLDELTLQAPLLLPEDGAVRVQVRVGAADRTGRRPVTVHSSPDTEQNWTKHASGVLAPEGPAARWAPEPVWPPAGAVPVALDGLYGRLAEDGLVYGPAFQGLRAAWRRGEEVFAEVRLAEEQLADAERCGVHPALLDAALHTTLLDGATTVRLPFAWSDVTLHATAATALRVRLTPTGPDELSLDVADQTGQPVASVDSLAVRPVSRTQLGSARSTADALFWVSWTEAAAAAAGPAGLAVLGEDRLGLAAALAGAGAAAGAHPDLAALGAAVAAGAPAPEAVLLPWVPEPGADTLSADAARDAVERALALLQAWAADERFAASRLVLVTRGAVDTPDPAATSAEPADLAAAAVWGAVRSAQAEHPGRFVLVDLDGAGSDGADAASLRALPGLLGGAEPQYAVRAGRVLVPRLARPNPADAADGGPLLDPEGTVLITGGTGTLGALVARHLVEAHGARHLLLVSRQGRQAEGAEDLVAALAEAGAAVTVEACDAADRGALAALLAAVPAEHPLTGVVHAAGVLDDGTLASLTPERTRAVLRPKVDAAWNLHELTLDAKPAMFVLFSAAGGVLGNAGQANYAAANAYLDALAAHRRTLGLPGVSMAWGLWSTVSAMTGRLGEADRSRMRRSGVLPVSAADGLALFDAALAQDRPLVLPVRLDLPALRAGEPAERPPLLRALLGTAPRRAARADAAGTAAPGLDLAALPAAEQAHALLELVRAQVATVLGYGDPEAVGTARGFLESGFDSLRAVELRNKLNAATGLRLPATLAFDHPTPAAVAAHLGELLRKQAGPEPAAATATAAPAPERAEPAVEDDELADATLDELLDIVDDELRNS</sequence>
<dbReference type="Pfam" id="PF08990">
    <property type="entry name" value="Docking"/>
    <property type="match status" value="1"/>
</dbReference>
<dbReference type="SMART" id="SM00827">
    <property type="entry name" value="PKS_AT"/>
    <property type="match status" value="2"/>
</dbReference>
<feature type="region of interest" description="Disordered" evidence="12">
    <location>
        <begin position="3320"/>
        <end position="3346"/>
    </location>
</feature>
<dbReference type="InterPro" id="IPR032821">
    <property type="entry name" value="PKS_assoc"/>
</dbReference>
<evidence type="ECO:0000259" key="14">
    <source>
        <dbReference type="PROSITE" id="PS52004"/>
    </source>
</evidence>
<dbReference type="Gene3D" id="6.10.140.1830">
    <property type="match status" value="1"/>
</dbReference>
<reference evidence="16" key="1">
    <citation type="submission" date="2024-07" db="EMBL/GenBank/DDBJ databases">
        <authorList>
            <person name="Yu S.T."/>
        </authorList>
    </citation>
    <scope>NUCLEOTIDE SEQUENCE</scope>
    <source>
        <strain evidence="16">Y1</strain>
    </source>
</reference>
<evidence type="ECO:0000256" key="1">
    <source>
        <dbReference type="ARBA" id="ARBA00001957"/>
    </source>
</evidence>
<dbReference type="SUPFAM" id="SSF51735">
    <property type="entry name" value="NAD(P)-binding Rossmann-fold domains"/>
    <property type="match status" value="4"/>
</dbReference>
<dbReference type="CDD" id="cd00833">
    <property type="entry name" value="PKS"/>
    <property type="match status" value="2"/>
</dbReference>
<feature type="region of interest" description="N-terminal hotdog fold" evidence="10">
    <location>
        <begin position="2471"/>
        <end position="2593"/>
    </location>
</feature>
<evidence type="ECO:0000256" key="2">
    <source>
        <dbReference type="ARBA" id="ARBA00004792"/>
    </source>
</evidence>
<feature type="active site" description="Proton donor; for dehydratase activity" evidence="10">
    <location>
        <position position="2667"/>
    </location>
</feature>
<dbReference type="SUPFAM" id="SSF55048">
    <property type="entry name" value="Probable ACP-binding domain of malonyl-CoA ACP transacylase"/>
    <property type="match status" value="2"/>
</dbReference>
<comment type="pathway">
    <text evidence="2">Antibiotic biosynthesis.</text>
</comment>
<dbReference type="NCBIfam" id="NF045894">
    <property type="entry name" value="PKS_plus_SDR"/>
    <property type="match status" value="1"/>
</dbReference>
<dbReference type="GO" id="GO:0004315">
    <property type="term" value="F:3-oxoacyl-[acyl-carrier-protein] synthase activity"/>
    <property type="evidence" value="ECO:0007669"/>
    <property type="project" value="InterPro"/>
</dbReference>
<evidence type="ECO:0000256" key="10">
    <source>
        <dbReference type="PROSITE-ProRule" id="PRU01363"/>
    </source>
</evidence>
<proteinExistence type="predicted"/>
<dbReference type="EMBL" id="CP163445">
    <property type="protein sequence ID" value="XDQ82347.1"/>
    <property type="molecule type" value="Genomic_DNA"/>
</dbReference>
<dbReference type="InterPro" id="IPR055123">
    <property type="entry name" value="SpnB-like_Rossmann"/>
</dbReference>
<dbReference type="InterPro" id="IPR036291">
    <property type="entry name" value="NAD(P)-bd_dom_sf"/>
</dbReference>
<dbReference type="Gene3D" id="3.40.50.11460">
    <property type="match status" value="1"/>
</dbReference>
<gene>
    <name evidence="16" type="ORF">AB2U05_29620</name>
</gene>
<dbReference type="InterPro" id="IPR041618">
    <property type="entry name" value="PKS_DE"/>
</dbReference>
<evidence type="ECO:0000256" key="9">
    <source>
        <dbReference type="ARBA" id="ARBA00023315"/>
    </source>
</evidence>
<accession>A0AB39TT37</accession>
<dbReference type="PANTHER" id="PTHR43775:SF51">
    <property type="entry name" value="INACTIVE PHENOLPHTHIOCEROL SYNTHESIS POLYKETIDE SYNTHASE TYPE I PKS1-RELATED"/>
    <property type="match status" value="1"/>
</dbReference>
<dbReference type="FunFam" id="3.40.47.10:FF:000019">
    <property type="entry name" value="Polyketide synthase type I"/>
    <property type="match status" value="2"/>
</dbReference>
<dbReference type="SMART" id="SM00826">
    <property type="entry name" value="PKS_DH"/>
    <property type="match status" value="1"/>
</dbReference>
<keyword evidence="3" id="KW-0596">Phosphopantetheine</keyword>
<dbReference type="CDD" id="cd08952">
    <property type="entry name" value="KR_1_SDR_x"/>
    <property type="match status" value="1"/>
</dbReference>
<dbReference type="Gene3D" id="1.10.1200.10">
    <property type="entry name" value="ACP-like"/>
    <property type="match status" value="2"/>
</dbReference>
<dbReference type="InterPro" id="IPR054514">
    <property type="entry name" value="RhiE-like_linker"/>
</dbReference>
<dbReference type="Gene3D" id="3.40.50.720">
    <property type="entry name" value="NAD(P)-binding Rossmann-like Domain"/>
    <property type="match status" value="2"/>
</dbReference>
<dbReference type="PROSITE" id="PS52004">
    <property type="entry name" value="KS3_2"/>
    <property type="match status" value="2"/>
</dbReference>
<feature type="compositionally biased region" description="Low complexity" evidence="12">
    <location>
        <begin position="3322"/>
        <end position="3336"/>
    </location>
</feature>
<dbReference type="Pfam" id="PF14765">
    <property type="entry name" value="PS-DH"/>
    <property type="match status" value="1"/>
</dbReference>
<dbReference type="InterPro" id="IPR014031">
    <property type="entry name" value="Ketoacyl_synth_C"/>
</dbReference>
<evidence type="ECO:0000259" key="15">
    <source>
        <dbReference type="PROSITE" id="PS52019"/>
    </source>
</evidence>
<dbReference type="Pfam" id="PF16197">
    <property type="entry name" value="KAsynt_C_assoc"/>
    <property type="match status" value="1"/>
</dbReference>
<evidence type="ECO:0000259" key="13">
    <source>
        <dbReference type="PROSITE" id="PS50075"/>
    </source>
</evidence>
<dbReference type="Pfam" id="PF00698">
    <property type="entry name" value="Acyl_transf_1"/>
    <property type="match status" value="2"/>
</dbReference>
<evidence type="ECO:0000256" key="3">
    <source>
        <dbReference type="ARBA" id="ARBA00022450"/>
    </source>
</evidence>
<evidence type="ECO:0000256" key="7">
    <source>
        <dbReference type="ARBA" id="ARBA00023194"/>
    </source>
</evidence>
<dbReference type="GO" id="GO:0006633">
    <property type="term" value="P:fatty acid biosynthetic process"/>
    <property type="evidence" value="ECO:0007669"/>
    <property type="project" value="InterPro"/>
</dbReference>
<dbReference type="InterPro" id="IPR042104">
    <property type="entry name" value="PKS_dehydratase_sf"/>
</dbReference>
<dbReference type="GO" id="GO:0004312">
    <property type="term" value="F:fatty acid synthase activity"/>
    <property type="evidence" value="ECO:0007669"/>
    <property type="project" value="TreeGrafter"/>
</dbReference>
<feature type="domain" description="Carrier" evidence="13">
    <location>
        <begin position="1490"/>
        <end position="1565"/>
    </location>
</feature>
<dbReference type="InterPro" id="IPR009081">
    <property type="entry name" value="PP-bd_ACP"/>
</dbReference>
<keyword evidence="8" id="KW-0511">Multifunctional enzyme</keyword>
<dbReference type="Pfam" id="PF18369">
    <property type="entry name" value="PKS_DE"/>
    <property type="match status" value="1"/>
</dbReference>
<dbReference type="SUPFAM" id="SSF47336">
    <property type="entry name" value="ACP-like"/>
    <property type="match status" value="2"/>
</dbReference>
<dbReference type="Gene3D" id="3.30.70.3290">
    <property type="match status" value="2"/>
</dbReference>
<dbReference type="InterPro" id="IPR014030">
    <property type="entry name" value="Ketoacyl_synth_N"/>
</dbReference>
<dbReference type="SMART" id="SM00823">
    <property type="entry name" value="PKS_PP"/>
    <property type="match status" value="2"/>
</dbReference>
<dbReference type="Gene3D" id="3.40.366.10">
    <property type="entry name" value="Malonyl-Coenzyme A Acyl Carrier Protein, domain 2"/>
    <property type="match status" value="2"/>
</dbReference>
<feature type="region of interest" description="C-terminal hotdog fold" evidence="10">
    <location>
        <begin position="2606"/>
        <end position="2741"/>
    </location>
</feature>
<dbReference type="RefSeq" id="WP_369184753.1">
    <property type="nucleotide sequence ID" value="NZ_CP163445.1"/>
</dbReference>
<comment type="cofactor">
    <cofactor evidence="1">
        <name>pantetheine 4'-phosphate</name>
        <dbReference type="ChEBI" id="CHEBI:47942"/>
    </cofactor>
</comment>
<feature type="domain" description="Ketosynthase family 3 (KS3)" evidence="14">
    <location>
        <begin position="33"/>
        <end position="459"/>
    </location>
</feature>
<feature type="domain" description="PKS/mFAS DH" evidence="15">
    <location>
        <begin position="2471"/>
        <end position="2741"/>
    </location>
</feature>